<comment type="subcellular location">
    <subcellularLocation>
        <location evidence="1 7">Cell membrane</location>
        <topology evidence="1 7">Multi-pass membrane protein</topology>
    </subcellularLocation>
</comment>
<feature type="domain" description="ABC transmembrane type-1" evidence="8">
    <location>
        <begin position="82"/>
        <end position="274"/>
    </location>
</feature>
<evidence type="ECO:0000256" key="3">
    <source>
        <dbReference type="ARBA" id="ARBA00022475"/>
    </source>
</evidence>
<keyword evidence="2 7" id="KW-0813">Transport</keyword>
<keyword evidence="10" id="KW-1185">Reference proteome</keyword>
<dbReference type="GO" id="GO:0055085">
    <property type="term" value="P:transmembrane transport"/>
    <property type="evidence" value="ECO:0007669"/>
    <property type="project" value="InterPro"/>
</dbReference>
<dbReference type="PROSITE" id="PS50928">
    <property type="entry name" value="ABC_TM1"/>
    <property type="match status" value="1"/>
</dbReference>
<evidence type="ECO:0000256" key="6">
    <source>
        <dbReference type="ARBA" id="ARBA00023136"/>
    </source>
</evidence>
<keyword evidence="6 7" id="KW-0472">Membrane</keyword>
<keyword evidence="5 7" id="KW-1133">Transmembrane helix</keyword>
<dbReference type="SUPFAM" id="SSF161098">
    <property type="entry name" value="MetI-like"/>
    <property type="match status" value="1"/>
</dbReference>
<feature type="transmembrane region" description="Helical" evidence="7">
    <location>
        <begin position="252"/>
        <end position="274"/>
    </location>
</feature>
<keyword evidence="4 7" id="KW-0812">Transmembrane</keyword>
<keyword evidence="3" id="KW-1003">Cell membrane</keyword>
<dbReference type="Proteomes" id="UP000199111">
    <property type="component" value="Unassembled WGS sequence"/>
</dbReference>
<evidence type="ECO:0000259" key="8">
    <source>
        <dbReference type="PROSITE" id="PS50928"/>
    </source>
</evidence>
<dbReference type="PANTHER" id="PTHR32243:SF18">
    <property type="entry name" value="INNER MEMBRANE ABC TRANSPORTER PERMEASE PROTEIN YCJP"/>
    <property type="match status" value="1"/>
</dbReference>
<dbReference type="GeneID" id="96302871"/>
<dbReference type="InterPro" id="IPR000515">
    <property type="entry name" value="MetI-like"/>
</dbReference>
<dbReference type="InterPro" id="IPR035906">
    <property type="entry name" value="MetI-like_sf"/>
</dbReference>
<organism evidence="9 10">
    <name type="scientific">Streptosporangium canum</name>
    <dbReference type="NCBI Taxonomy" id="324952"/>
    <lineage>
        <taxon>Bacteria</taxon>
        <taxon>Bacillati</taxon>
        <taxon>Actinomycetota</taxon>
        <taxon>Actinomycetes</taxon>
        <taxon>Streptosporangiales</taxon>
        <taxon>Streptosporangiaceae</taxon>
        <taxon>Streptosporangium</taxon>
    </lineage>
</organism>
<evidence type="ECO:0000256" key="2">
    <source>
        <dbReference type="ARBA" id="ARBA00022448"/>
    </source>
</evidence>
<dbReference type="RefSeq" id="WP_093891396.1">
    <property type="nucleotide sequence ID" value="NZ_FOQY01000040.1"/>
</dbReference>
<evidence type="ECO:0000313" key="9">
    <source>
        <dbReference type="EMBL" id="SFK89994.1"/>
    </source>
</evidence>
<gene>
    <name evidence="9" type="ORF">SAMN05216275_14028</name>
</gene>
<evidence type="ECO:0000256" key="4">
    <source>
        <dbReference type="ARBA" id="ARBA00022692"/>
    </source>
</evidence>
<feature type="transmembrane region" description="Helical" evidence="7">
    <location>
        <begin position="19"/>
        <end position="40"/>
    </location>
</feature>
<dbReference type="InterPro" id="IPR050901">
    <property type="entry name" value="BP-dep_ABC_trans_perm"/>
</dbReference>
<dbReference type="PANTHER" id="PTHR32243">
    <property type="entry name" value="MALTOSE TRANSPORT SYSTEM PERMEASE-RELATED"/>
    <property type="match status" value="1"/>
</dbReference>
<dbReference type="EMBL" id="FOQY01000040">
    <property type="protein sequence ID" value="SFK89994.1"/>
    <property type="molecule type" value="Genomic_DNA"/>
</dbReference>
<protein>
    <submittedName>
        <fullName evidence="9">Carbohydrate ABC transporter membrane protein 2, CUT1 family</fullName>
    </submittedName>
</protein>
<feature type="transmembrane region" description="Helical" evidence="7">
    <location>
        <begin position="114"/>
        <end position="138"/>
    </location>
</feature>
<reference evidence="10" key="1">
    <citation type="submission" date="2016-10" db="EMBL/GenBank/DDBJ databases">
        <authorList>
            <person name="Varghese N."/>
            <person name="Submissions S."/>
        </authorList>
    </citation>
    <scope>NUCLEOTIDE SEQUENCE [LARGE SCALE GENOMIC DNA]</scope>
    <source>
        <strain evidence="10">CGMCC 4.2126</strain>
    </source>
</reference>
<evidence type="ECO:0000256" key="5">
    <source>
        <dbReference type="ARBA" id="ARBA00022989"/>
    </source>
</evidence>
<sequence>MVSTTAPAPKGRGTGRSSLGRIATIAAAILVTLAFLYPVIYMVSISFKLPKDIFTVPPKWISTVTFDNYVSYFHQARILPRMINTIIVAAGASIISMVAGSMAGYALSRMRMRGAGVVGGLILASRAVPPIALVVPMFLVARKMGLTDQYITVILAYVTFLVPYVVWLMRAFFKSLPKELEEAAMIDGCSRFGAFFRIIVPCSLTGMVSTLIFCIILAWEELLFALILTNDKAVTIPVAIAGIAADTEHGGLWGPLAAVGTLTVLPVVIFALAVQKYLIKGLADGATKG</sequence>
<dbReference type="Gene3D" id="1.10.3720.10">
    <property type="entry name" value="MetI-like"/>
    <property type="match status" value="1"/>
</dbReference>
<evidence type="ECO:0000256" key="7">
    <source>
        <dbReference type="RuleBase" id="RU363032"/>
    </source>
</evidence>
<feature type="transmembrane region" description="Helical" evidence="7">
    <location>
        <begin position="82"/>
        <end position="107"/>
    </location>
</feature>
<evidence type="ECO:0000256" key="1">
    <source>
        <dbReference type="ARBA" id="ARBA00004651"/>
    </source>
</evidence>
<name>A0A1I4D887_9ACTN</name>
<dbReference type="Pfam" id="PF00528">
    <property type="entry name" value="BPD_transp_1"/>
    <property type="match status" value="1"/>
</dbReference>
<dbReference type="GO" id="GO:0005886">
    <property type="term" value="C:plasma membrane"/>
    <property type="evidence" value="ECO:0007669"/>
    <property type="project" value="UniProtKB-SubCell"/>
</dbReference>
<proteinExistence type="inferred from homology"/>
<accession>A0A1I4D887</accession>
<feature type="transmembrane region" description="Helical" evidence="7">
    <location>
        <begin position="150"/>
        <end position="173"/>
    </location>
</feature>
<comment type="similarity">
    <text evidence="7">Belongs to the binding-protein-dependent transport system permease family.</text>
</comment>
<feature type="transmembrane region" description="Helical" evidence="7">
    <location>
        <begin position="194"/>
        <end position="219"/>
    </location>
</feature>
<dbReference type="CDD" id="cd06261">
    <property type="entry name" value="TM_PBP2"/>
    <property type="match status" value="1"/>
</dbReference>
<dbReference type="AlphaFoldDB" id="A0A1I4D887"/>
<evidence type="ECO:0000313" key="10">
    <source>
        <dbReference type="Proteomes" id="UP000199111"/>
    </source>
</evidence>